<accession>A0A2P2MCB9</accession>
<dbReference type="AlphaFoldDB" id="A0A2P2MCB9"/>
<sequence length="27" mass="3154">MGLNCYLDRSFLSIIHSMPTLLWICLI</sequence>
<protein>
    <submittedName>
        <fullName evidence="1">Uncharacterized protein</fullName>
    </submittedName>
</protein>
<dbReference type="EMBL" id="GGEC01047379">
    <property type="protein sequence ID" value="MBX27863.1"/>
    <property type="molecule type" value="Transcribed_RNA"/>
</dbReference>
<name>A0A2P2MCB9_RHIMU</name>
<evidence type="ECO:0000313" key="1">
    <source>
        <dbReference type="EMBL" id="MBX27863.1"/>
    </source>
</evidence>
<proteinExistence type="predicted"/>
<reference evidence="1" key="1">
    <citation type="submission" date="2018-02" db="EMBL/GenBank/DDBJ databases">
        <title>Rhizophora mucronata_Transcriptome.</title>
        <authorList>
            <person name="Meera S.P."/>
            <person name="Sreeshan A."/>
            <person name="Augustine A."/>
        </authorList>
    </citation>
    <scope>NUCLEOTIDE SEQUENCE</scope>
    <source>
        <tissue evidence="1">Leaf</tissue>
    </source>
</reference>
<organism evidence="1">
    <name type="scientific">Rhizophora mucronata</name>
    <name type="common">Asiatic mangrove</name>
    <dbReference type="NCBI Taxonomy" id="61149"/>
    <lineage>
        <taxon>Eukaryota</taxon>
        <taxon>Viridiplantae</taxon>
        <taxon>Streptophyta</taxon>
        <taxon>Embryophyta</taxon>
        <taxon>Tracheophyta</taxon>
        <taxon>Spermatophyta</taxon>
        <taxon>Magnoliopsida</taxon>
        <taxon>eudicotyledons</taxon>
        <taxon>Gunneridae</taxon>
        <taxon>Pentapetalae</taxon>
        <taxon>rosids</taxon>
        <taxon>fabids</taxon>
        <taxon>Malpighiales</taxon>
        <taxon>Rhizophoraceae</taxon>
        <taxon>Rhizophora</taxon>
    </lineage>
</organism>